<feature type="compositionally biased region" description="Polar residues" evidence="1">
    <location>
        <begin position="784"/>
        <end position="807"/>
    </location>
</feature>
<dbReference type="Pfam" id="PF13020">
    <property type="entry name" value="NOV_C"/>
    <property type="match status" value="1"/>
</dbReference>
<dbReference type="AlphaFoldDB" id="A0A0L8GQX4"/>
<proteinExistence type="predicted"/>
<gene>
    <name evidence="3" type="ORF">OCBIM_22029688mg</name>
</gene>
<evidence type="ECO:0000256" key="1">
    <source>
        <dbReference type="SAM" id="MobiDB-lite"/>
    </source>
</evidence>
<reference evidence="3" key="1">
    <citation type="submission" date="2015-07" db="EMBL/GenBank/DDBJ databases">
        <title>MeaNS - Measles Nucleotide Surveillance Program.</title>
        <authorList>
            <person name="Tran T."/>
            <person name="Druce J."/>
        </authorList>
    </citation>
    <scope>NUCLEOTIDE SEQUENCE</scope>
    <source>
        <strain evidence="3">UCB-OBI-ISO-001</strain>
        <tissue evidence="3">Gonad</tissue>
    </source>
</reference>
<evidence type="ECO:0000259" key="2">
    <source>
        <dbReference type="Pfam" id="PF13020"/>
    </source>
</evidence>
<feature type="domain" description="Protein NO VEIN C-terminal" evidence="2">
    <location>
        <begin position="949"/>
        <end position="1051"/>
    </location>
</feature>
<protein>
    <recommendedName>
        <fullName evidence="2">Protein NO VEIN C-terminal domain-containing protein</fullName>
    </recommendedName>
</protein>
<feature type="compositionally biased region" description="Polar residues" evidence="1">
    <location>
        <begin position="860"/>
        <end position="879"/>
    </location>
</feature>
<dbReference type="STRING" id="37653.A0A0L8GQX4"/>
<evidence type="ECO:0000313" key="3">
    <source>
        <dbReference type="EMBL" id="KOF79287.1"/>
    </source>
</evidence>
<dbReference type="PANTHER" id="PTHR32387:SF0">
    <property type="entry name" value="PROTEIN NO VEIN"/>
    <property type="match status" value="1"/>
</dbReference>
<organism evidence="3">
    <name type="scientific">Octopus bimaculoides</name>
    <name type="common">California two-spotted octopus</name>
    <dbReference type="NCBI Taxonomy" id="37653"/>
    <lineage>
        <taxon>Eukaryota</taxon>
        <taxon>Metazoa</taxon>
        <taxon>Spiralia</taxon>
        <taxon>Lophotrochozoa</taxon>
        <taxon>Mollusca</taxon>
        <taxon>Cephalopoda</taxon>
        <taxon>Coleoidea</taxon>
        <taxon>Octopodiformes</taxon>
        <taxon>Octopoda</taxon>
        <taxon>Incirrata</taxon>
        <taxon>Octopodidae</taxon>
        <taxon>Octopus</taxon>
    </lineage>
</organism>
<dbReference type="OrthoDB" id="1262810at2759"/>
<dbReference type="InterPro" id="IPR052957">
    <property type="entry name" value="Auxin_embryo_med"/>
</dbReference>
<sequence>MDKTRIKEWHNHFKHGKWKVRHPQAGLPQAKTRIQLGSFGYDWVLLTDIYLQGATQSSEKLSWHEFFCKLKVTDLLNITETTIKINQDNKDQLPWKPLYETWPAYSGDYVIVDLACQEFESLVNQNRNVETFSKQMDVLCQIIDGLWDAEYSKYTTTTVKSNDDHILKEIPTSFAINLQTLPWLPAEELKLENNNGTVKVSKRFSEQVSNSLYLNSDNLKHLLGHTASYSRIKLFSASFCKFLSIKTSTNPQHISSLLIKWGERSNDSDKVEFCGSLKHMKSIYTYLSKHLTNDEVKNIFLHKPVIFVPSSNSNLKCDYVVGQMYKREEIWWNDSTGLIEKHKDLLKTYKKNCSLKSGIQNFYQDLEEFFFDTVRISRFPHLQDYGELIQVLSYLDEDGLQNMMELFFLIGEKIQLCNMSKKPELLEIIEQQKRKLFEILQGENIFPTEKNKLVSLQDFPVIADNKVYEKMFKDKLNFIDLEYETVNKKKRKITDEKRKYIQHFYDLFKIGFLSNCIKEDIKTELFKPCYELQNYMHQIIYPIQCYLYNSFPEIYEKWKQLSFHDTIGHWKFSRVQELEVWYTFIPNPNIYVLQNETCIINDNMFYVQENYLNFKNLNSHIARYFSSNDHLCYLSLKEFLSNIGDMLDSPPELESFLSNMPGIPSDEMQWVIPAPPPWALQPVSLAEPVDPVVQPVNTMDECQASVKGNMEPDHKVNTSSAMVSWPPASSAVMKEKLEPKKSGGHGGACSWPLPEAPGYYKSGQSTKFKISAHADEQLDKTEKPQQQTEEFVQQTKKSGKYVSSGQEKNIALHASTDEQRVQFEKSNQSAVKATAAVDKDAPSTQGQNMELNRRSEKHMSSSLLENSQTNNSETVNQKTSLRRKRSNEDLEGPKAKRYPQPNFDFPVWLEGCKDLEYKELARGNELNIPEQYNIDPDSTDCNVMTARWGEHLVFNYLLQQKSRAESFIYSISWMNELQETGQPYDIKVVLKKTDENGSQHFHEEYIEVKSTLSEKKSIFEISNKELEFANQKLANYHLYRVFNAGNSNNVRLLKIENLALYIKQKKIHLCLII</sequence>
<accession>A0A0L8GQX4</accession>
<dbReference type="EMBL" id="KQ420805">
    <property type="protein sequence ID" value="KOF79287.1"/>
    <property type="molecule type" value="Genomic_DNA"/>
</dbReference>
<dbReference type="InterPro" id="IPR024975">
    <property type="entry name" value="NOV_C"/>
</dbReference>
<feature type="region of interest" description="Disordered" evidence="1">
    <location>
        <begin position="775"/>
        <end position="897"/>
    </location>
</feature>
<dbReference type="PANTHER" id="PTHR32387">
    <property type="entry name" value="WU:FJ29H11"/>
    <property type="match status" value="1"/>
</dbReference>
<name>A0A0L8GQX4_OCTBM</name>